<name>A0A8G1ZDU2_9SPHN</name>
<feature type="transmembrane region" description="Helical" evidence="7">
    <location>
        <begin position="14"/>
        <end position="36"/>
    </location>
</feature>
<dbReference type="EMBL" id="SEOO01000032">
    <property type="protein sequence ID" value="RYM08517.1"/>
    <property type="molecule type" value="Genomic_DNA"/>
</dbReference>
<keyword evidence="3" id="KW-1003">Cell membrane</keyword>
<dbReference type="PANTHER" id="PTHR34040">
    <property type="entry name" value="FLAGELLAR BIOSYNTHETIC PROTEIN FLIQ"/>
    <property type="match status" value="1"/>
</dbReference>
<evidence type="ECO:0000313" key="8">
    <source>
        <dbReference type="EMBL" id="RYM08517.1"/>
    </source>
</evidence>
<organism evidence="8 9">
    <name type="scientific">Sphingobium cupriresistens</name>
    <dbReference type="NCBI Taxonomy" id="1132417"/>
    <lineage>
        <taxon>Bacteria</taxon>
        <taxon>Pseudomonadati</taxon>
        <taxon>Pseudomonadota</taxon>
        <taxon>Alphaproteobacteria</taxon>
        <taxon>Sphingomonadales</taxon>
        <taxon>Sphingomonadaceae</taxon>
        <taxon>Sphingobium</taxon>
    </lineage>
</organism>
<evidence type="ECO:0000256" key="5">
    <source>
        <dbReference type="ARBA" id="ARBA00022989"/>
    </source>
</evidence>
<evidence type="ECO:0000256" key="2">
    <source>
        <dbReference type="ARBA" id="ARBA00006156"/>
    </source>
</evidence>
<keyword evidence="8" id="KW-0966">Cell projection</keyword>
<dbReference type="AlphaFoldDB" id="A0A8G1ZDU2"/>
<evidence type="ECO:0000313" key="9">
    <source>
        <dbReference type="Proteomes" id="UP000291572"/>
    </source>
</evidence>
<keyword evidence="5 7" id="KW-1133">Transmembrane helix</keyword>
<comment type="subcellular location">
    <subcellularLocation>
        <location evidence="1">Cell membrane</location>
        <topology evidence="1">Multi-pass membrane protein</topology>
    </subcellularLocation>
</comment>
<accession>A0A8G1ZDU2</accession>
<keyword evidence="6 7" id="KW-0472">Membrane</keyword>
<evidence type="ECO:0000256" key="7">
    <source>
        <dbReference type="SAM" id="Phobius"/>
    </source>
</evidence>
<evidence type="ECO:0000256" key="3">
    <source>
        <dbReference type="ARBA" id="ARBA00022475"/>
    </source>
</evidence>
<comment type="caution">
    <text evidence="8">The sequence shown here is derived from an EMBL/GenBank/DDBJ whole genome shotgun (WGS) entry which is preliminary data.</text>
</comment>
<dbReference type="OrthoDB" id="9806440at2"/>
<evidence type="ECO:0000256" key="6">
    <source>
        <dbReference type="ARBA" id="ARBA00023136"/>
    </source>
</evidence>
<keyword evidence="8" id="KW-0969">Cilium</keyword>
<evidence type="ECO:0000256" key="4">
    <source>
        <dbReference type="ARBA" id="ARBA00022692"/>
    </source>
</evidence>
<gene>
    <name evidence="8" type="ORF">EWH12_16700</name>
</gene>
<dbReference type="GO" id="GO:0009306">
    <property type="term" value="P:protein secretion"/>
    <property type="evidence" value="ECO:0007669"/>
    <property type="project" value="InterPro"/>
</dbReference>
<dbReference type="GO" id="GO:0005886">
    <property type="term" value="C:plasma membrane"/>
    <property type="evidence" value="ECO:0007669"/>
    <property type="project" value="UniProtKB-SubCell"/>
</dbReference>
<protein>
    <submittedName>
        <fullName evidence="8">Flagellar biosynthetic protein FliQ</fullName>
    </submittedName>
</protein>
<dbReference type="InterPro" id="IPR002191">
    <property type="entry name" value="Bac_export_3"/>
</dbReference>
<dbReference type="Pfam" id="PF01313">
    <property type="entry name" value="Bac_export_3"/>
    <property type="match status" value="1"/>
</dbReference>
<keyword evidence="8" id="KW-0282">Flagellum</keyword>
<feature type="transmembrane region" description="Helical" evidence="7">
    <location>
        <begin position="56"/>
        <end position="75"/>
    </location>
</feature>
<reference evidence="8 9" key="1">
    <citation type="submission" date="2019-02" db="EMBL/GenBank/DDBJ databases">
        <authorList>
            <person name="Feng G."/>
        </authorList>
    </citation>
    <scope>NUCLEOTIDE SEQUENCE [LARGE SCALE GENOMIC DNA]</scope>
    <source>
        <strain evidence="8 9">CCTCC AB 2011146</strain>
    </source>
</reference>
<dbReference type="PRINTS" id="PR00952">
    <property type="entry name" value="TYPE3IMQPROT"/>
</dbReference>
<dbReference type="Proteomes" id="UP000291572">
    <property type="component" value="Unassembled WGS sequence"/>
</dbReference>
<keyword evidence="4 7" id="KW-0812">Transmembrane</keyword>
<sequence>METYSPFSVSMGQALWVIMLVAGPPLIIMLVVGLIISMIQAATSINEQTVSFVPKLLAFILFLALYGVTVGDLLIDYTRDLLVHIPDDIR</sequence>
<evidence type="ECO:0000256" key="1">
    <source>
        <dbReference type="ARBA" id="ARBA00004651"/>
    </source>
</evidence>
<dbReference type="PIRSF" id="PIRSF004669">
    <property type="entry name" value="FliQ"/>
    <property type="match status" value="1"/>
</dbReference>
<comment type="similarity">
    <text evidence="2">Belongs to the FliQ/MopD/SpaQ family.</text>
</comment>
<dbReference type="PANTHER" id="PTHR34040:SF2">
    <property type="entry name" value="FLAGELLAR BIOSYNTHETIC PROTEIN FLIQ"/>
    <property type="match status" value="1"/>
</dbReference>
<proteinExistence type="inferred from homology"/>